<evidence type="ECO:0000313" key="9">
    <source>
        <dbReference type="Proteomes" id="UP001164746"/>
    </source>
</evidence>
<feature type="chain" id="PRO_5044953170" evidence="5">
    <location>
        <begin position="26"/>
        <end position="368"/>
    </location>
</feature>
<keyword evidence="5" id="KW-0407">Ion channel</keyword>
<protein>
    <submittedName>
        <fullName evidence="8">ACH10-like protein</fullName>
    </submittedName>
</protein>
<organism evidence="8 9">
    <name type="scientific">Mya arenaria</name>
    <name type="common">Soft-shell clam</name>
    <dbReference type="NCBI Taxonomy" id="6604"/>
    <lineage>
        <taxon>Eukaryota</taxon>
        <taxon>Metazoa</taxon>
        <taxon>Spiralia</taxon>
        <taxon>Lophotrochozoa</taxon>
        <taxon>Mollusca</taxon>
        <taxon>Bivalvia</taxon>
        <taxon>Autobranchia</taxon>
        <taxon>Heteroconchia</taxon>
        <taxon>Euheterodonta</taxon>
        <taxon>Imparidentia</taxon>
        <taxon>Neoheterodontei</taxon>
        <taxon>Myida</taxon>
        <taxon>Myoidea</taxon>
        <taxon>Myidae</taxon>
        <taxon>Mya</taxon>
    </lineage>
</organism>
<evidence type="ECO:0000259" key="6">
    <source>
        <dbReference type="Pfam" id="PF02931"/>
    </source>
</evidence>
<accession>A0ABY7FHW7</accession>
<dbReference type="EMBL" id="CP111023">
    <property type="protein sequence ID" value="WAR21727.1"/>
    <property type="molecule type" value="Genomic_DNA"/>
</dbReference>
<gene>
    <name evidence="8" type="ORF">MAR_015701</name>
</gene>
<evidence type="ECO:0000313" key="8">
    <source>
        <dbReference type="EMBL" id="WAR21727.1"/>
    </source>
</evidence>
<keyword evidence="9" id="KW-1185">Reference proteome</keyword>
<comment type="similarity">
    <text evidence="5">Belongs to the ligand-gated ion channel (TC 1.A.9) family.</text>
</comment>
<evidence type="ECO:0000259" key="7">
    <source>
        <dbReference type="Pfam" id="PF02932"/>
    </source>
</evidence>
<dbReference type="CDD" id="cd19051">
    <property type="entry name" value="LGIC_TM_cation"/>
    <property type="match status" value="1"/>
</dbReference>
<dbReference type="Proteomes" id="UP001164746">
    <property type="component" value="Chromosome 12"/>
</dbReference>
<dbReference type="Gene3D" id="2.70.170.10">
    <property type="entry name" value="Neurotransmitter-gated ion-channel ligand-binding domain"/>
    <property type="match status" value="1"/>
</dbReference>
<dbReference type="InterPro" id="IPR006201">
    <property type="entry name" value="Neur_channel"/>
</dbReference>
<keyword evidence="4 5" id="KW-0472">Membrane</keyword>
<keyword evidence="5" id="KW-0732">Signal</keyword>
<feature type="domain" description="Neurotransmitter-gated ion-channel transmembrane" evidence="7">
    <location>
        <begin position="193"/>
        <end position="274"/>
    </location>
</feature>
<feature type="transmembrane region" description="Helical" evidence="5">
    <location>
        <begin position="345"/>
        <end position="367"/>
    </location>
</feature>
<reference evidence="8" key="1">
    <citation type="submission" date="2022-11" db="EMBL/GenBank/DDBJ databases">
        <title>Centuries of genome instability and evolution in soft-shell clam transmissible cancer (bioRxiv).</title>
        <authorList>
            <person name="Hart S.F.M."/>
            <person name="Yonemitsu M.A."/>
            <person name="Giersch R.M."/>
            <person name="Beal B.F."/>
            <person name="Arriagada G."/>
            <person name="Davis B.W."/>
            <person name="Ostrander E.A."/>
            <person name="Goff S.P."/>
            <person name="Metzger M.J."/>
        </authorList>
    </citation>
    <scope>NUCLEOTIDE SEQUENCE</scope>
    <source>
        <strain evidence="8">MELC-2E11</strain>
        <tissue evidence="8">Siphon/mantle</tissue>
    </source>
</reference>
<dbReference type="Pfam" id="PF02931">
    <property type="entry name" value="Neur_chan_LBD"/>
    <property type="match status" value="1"/>
</dbReference>
<comment type="subcellular location">
    <subcellularLocation>
        <location evidence="1">Membrane</location>
        <topology evidence="1">Multi-pass membrane protein</topology>
    </subcellularLocation>
</comment>
<dbReference type="InterPro" id="IPR036719">
    <property type="entry name" value="Neuro-gated_channel_TM_sf"/>
</dbReference>
<dbReference type="InterPro" id="IPR018000">
    <property type="entry name" value="Neurotransmitter_ion_chnl_CS"/>
</dbReference>
<dbReference type="InterPro" id="IPR038050">
    <property type="entry name" value="Neuro_actylchol_rec"/>
</dbReference>
<evidence type="ECO:0000256" key="5">
    <source>
        <dbReference type="RuleBase" id="RU000687"/>
    </source>
</evidence>
<evidence type="ECO:0000256" key="3">
    <source>
        <dbReference type="ARBA" id="ARBA00022989"/>
    </source>
</evidence>
<dbReference type="PROSITE" id="PS00236">
    <property type="entry name" value="NEUROTR_ION_CHANNEL"/>
    <property type="match status" value="1"/>
</dbReference>
<dbReference type="SUPFAM" id="SSF90112">
    <property type="entry name" value="Neurotransmitter-gated ion-channel transmembrane pore"/>
    <property type="match status" value="1"/>
</dbReference>
<dbReference type="CDD" id="cd18989">
    <property type="entry name" value="LGIC_ECD_cation"/>
    <property type="match status" value="1"/>
</dbReference>
<evidence type="ECO:0000256" key="1">
    <source>
        <dbReference type="ARBA" id="ARBA00004141"/>
    </source>
</evidence>
<dbReference type="InterPro" id="IPR006202">
    <property type="entry name" value="Neur_chan_lig-bd"/>
</dbReference>
<feature type="domain" description="Neurotransmitter-gated ion-channel ligand-binding" evidence="6">
    <location>
        <begin position="56"/>
        <end position="186"/>
    </location>
</feature>
<dbReference type="PANTHER" id="PTHR18945">
    <property type="entry name" value="NEUROTRANSMITTER GATED ION CHANNEL"/>
    <property type="match status" value="1"/>
</dbReference>
<keyword evidence="5" id="KW-0813">Transport</keyword>
<keyword evidence="5" id="KW-0406">Ion transport</keyword>
<evidence type="ECO:0000256" key="4">
    <source>
        <dbReference type="ARBA" id="ARBA00023136"/>
    </source>
</evidence>
<keyword evidence="3 5" id="KW-1133">Transmembrane helix</keyword>
<name>A0ABY7FHW7_MYAAR</name>
<proteinExistence type="inferred from homology"/>
<dbReference type="InterPro" id="IPR036734">
    <property type="entry name" value="Neur_chan_lig-bd_sf"/>
</dbReference>
<dbReference type="InterPro" id="IPR006029">
    <property type="entry name" value="Neurotrans-gated_channel_TM"/>
</dbReference>
<dbReference type="PRINTS" id="PR00252">
    <property type="entry name" value="NRIONCHANNEL"/>
</dbReference>
<feature type="transmembrane region" description="Helical" evidence="5">
    <location>
        <begin position="218"/>
        <end position="237"/>
    </location>
</feature>
<dbReference type="SUPFAM" id="SSF63712">
    <property type="entry name" value="Nicotinic receptor ligand binding domain-like"/>
    <property type="match status" value="1"/>
</dbReference>
<dbReference type="Gene3D" id="1.20.58.390">
    <property type="entry name" value="Neurotransmitter-gated ion-channel transmembrane domain"/>
    <property type="match status" value="1"/>
</dbReference>
<keyword evidence="2 5" id="KW-0812">Transmembrane</keyword>
<sequence length="368" mass="41497">MGNSYASVLHFMCVLVLVTVHQTEAQTADNVKALMMKLFTTDGYNKKVRPVANQNEPILPQDDIWRPDASLRNPFKTFTGLGSTFLNVKVDNQGNVIWMPFQVLESTCDVNITYFPFDVQECPIKIIAWSYSKEEVEINEGNNGIYLDEFEENALCCVEPFIGTSAEEVNTEEAAVIFKIKMKRKPTYYVINIIMPVTLLSFLNVITFALPVTSGERASYAITVFLSMAVFLTIVSAELPKNSNVVSLMAVYLLTMSCLSTAIVTISLLELRLLTRHLDNRPVTRFYKRIYNVCKRLQCKGEKIGKKGKVGANSVPSLTEKSNNIADDGSDDVNWKNVTSSLDYMFFWIFLICTFVITFVLFAVSIYN</sequence>
<feature type="signal peptide" evidence="5">
    <location>
        <begin position="1"/>
        <end position="25"/>
    </location>
</feature>
<dbReference type="Pfam" id="PF02932">
    <property type="entry name" value="Neur_chan_memb"/>
    <property type="match status" value="1"/>
</dbReference>
<evidence type="ECO:0000256" key="2">
    <source>
        <dbReference type="ARBA" id="ARBA00022692"/>
    </source>
</evidence>
<feature type="transmembrane region" description="Helical" evidence="5">
    <location>
        <begin position="188"/>
        <end position="211"/>
    </location>
</feature>
<feature type="transmembrane region" description="Helical" evidence="5">
    <location>
        <begin position="249"/>
        <end position="271"/>
    </location>
</feature>